<dbReference type="AlphaFoldDB" id="A0A3N1P2L4"/>
<evidence type="ECO:0000313" key="7">
    <source>
        <dbReference type="EMBL" id="ROQ21858.1"/>
    </source>
</evidence>
<keyword evidence="8" id="KW-1185">Reference proteome</keyword>
<dbReference type="EMBL" id="RJUK01000001">
    <property type="protein sequence ID" value="ROQ21858.1"/>
    <property type="molecule type" value="Genomic_DNA"/>
</dbReference>
<evidence type="ECO:0000256" key="1">
    <source>
        <dbReference type="ARBA" id="ARBA00004127"/>
    </source>
</evidence>
<evidence type="ECO:0000259" key="6">
    <source>
        <dbReference type="Pfam" id="PF02656"/>
    </source>
</evidence>
<gene>
    <name evidence="7" type="ORF">EDC38_2486</name>
</gene>
<keyword evidence="4 5" id="KW-0472">Membrane</keyword>
<sequence length="84" mass="9372">MSDTDLRDHLAVERTHLANERTLLSYIRTALSVIIGGGVVLQFLPEQPVLKVLAWVAIFGGLVMAGIGVYRFLKVRREIPRVQS</sequence>
<evidence type="ECO:0000256" key="3">
    <source>
        <dbReference type="ARBA" id="ARBA00022989"/>
    </source>
</evidence>
<evidence type="ECO:0000256" key="4">
    <source>
        <dbReference type="ARBA" id="ARBA00023136"/>
    </source>
</evidence>
<protein>
    <submittedName>
        <fullName evidence="7">Putative membrane protein</fullName>
    </submittedName>
</protein>
<keyword evidence="3 5" id="KW-1133">Transmembrane helix</keyword>
<feature type="transmembrane region" description="Helical" evidence="5">
    <location>
        <begin position="50"/>
        <end position="73"/>
    </location>
</feature>
<evidence type="ECO:0000256" key="5">
    <source>
        <dbReference type="SAM" id="Phobius"/>
    </source>
</evidence>
<dbReference type="Pfam" id="PF02656">
    <property type="entry name" value="DUF202"/>
    <property type="match status" value="1"/>
</dbReference>
<comment type="subcellular location">
    <subcellularLocation>
        <location evidence="1">Endomembrane system</location>
        <topology evidence="1">Multi-pass membrane protein</topology>
    </subcellularLocation>
</comment>
<dbReference type="RefSeq" id="WP_170162920.1">
    <property type="nucleotide sequence ID" value="NZ_RJUK01000001.1"/>
</dbReference>
<feature type="domain" description="DUF202" evidence="6">
    <location>
        <begin position="14"/>
        <end position="77"/>
    </location>
</feature>
<keyword evidence="2 5" id="KW-0812">Transmembrane</keyword>
<reference evidence="7 8" key="1">
    <citation type="submission" date="2018-11" db="EMBL/GenBank/DDBJ databases">
        <title>Genomic Encyclopedia of Type Strains, Phase IV (KMG-IV): sequencing the most valuable type-strain genomes for metagenomic binning, comparative biology and taxonomic classification.</title>
        <authorList>
            <person name="Goeker M."/>
        </authorList>
    </citation>
    <scope>NUCLEOTIDE SEQUENCE [LARGE SCALE GENOMIC DNA]</scope>
    <source>
        <strain evidence="7 8">DSM 16974</strain>
    </source>
</reference>
<evidence type="ECO:0000313" key="8">
    <source>
        <dbReference type="Proteomes" id="UP000273643"/>
    </source>
</evidence>
<dbReference type="GO" id="GO:0012505">
    <property type="term" value="C:endomembrane system"/>
    <property type="evidence" value="ECO:0007669"/>
    <property type="project" value="UniProtKB-SubCell"/>
</dbReference>
<proteinExistence type="predicted"/>
<organism evidence="7 8">
    <name type="scientific">Marinimicrobium koreense</name>
    <dbReference type="NCBI Taxonomy" id="306545"/>
    <lineage>
        <taxon>Bacteria</taxon>
        <taxon>Pseudomonadati</taxon>
        <taxon>Pseudomonadota</taxon>
        <taxon>Gammaproteobacteria</taxon>
        <taxon>Cellvibrionales</taxon>
        <taxon>Cellvibrionaceae</taxon>
        <taxon>Marinimicrobium</taxon>
    </lineage>
</organism>
<accession>A0A3N1P2L4</accession>
<name>A0A3N1P2L4_9GAMM</name>
<dbReference type="Proteomes" id="UP000273643">
    <property type="component" value="Unassembled WGS sequence"/>
</dbReference>
<dbReference type="InterPro" id="IPR003807">
    <property type="entry name" value="DUF202"/>
</dbReference>
<comment type="caution">
    <text evidence="7">The sequence shown here is derived from an EMBL/GenBank/DDBJ whole genome shotgun (WGS) entry which is preliminary data.</text>
</comment>
<feature type="transmembrane region" description="Helical" evidence="5">
    <location>
        <begin position="23"/>
        <end position="44"/>
    </location>
</feature>
<evidence type="ECO:0000256" key="2">
    <source>
        <dbReference type="ARBA" id="ARBA00022692"/>
    </source>
</evidence>